<evidence type="ECO:0000313" key="1">
    <source>
        <dbReference type="EMBL" id="GCC19758.1"/>
    </source>
</evidence>
<dbReference type="Proteomes" id="UP000287033">
    <property type="component" value="Unassembled WGS sequence"/>
</dbReference>
<organism evidence="1 2">
    <name type="scientific">Chiloscyllium punctatum</name>
    <name type="common">Brownbanded bambooshark</name>
    <name type="synonym">Hemiscyllium punctatum</name>
    <dbReference type="NCBI Taxonomy" id="137246"/>
    <lineage>
        <taxon>Eukaryota</taxon>
        <taxon>Metazoa</taxon>
        <taxon>Chordata</taxon>
        <taxon>Craniata</taxon>
        <taxon>Vertebrata</taxon>
        <taxon>Chondrichthyes</taxon>
        <taxon>Elasmobranchii</taxon>
        <taxon>Galeomorphii</taxon>
        <taxon>Galeoidea</taxon>
        <taxon>Orectolobiformes</taxon>
        <taxon>Hemiscylliidae</taxon>
        <taxon>Chiloscyllium</taxon>
    </lineage>
</organism>
<dbReference type="AlphaFoldDB" id="A0A401RNQ8"/>
<reference evidence="1 2" key="1">
    <citation type="journal article" date="2018" name="Nat. Ecol. Evol.">
        <title>Shark genomes provide insights into elasmobranch evolution and the origin of vertebrates.</title>
        <authorList>
            <person name="Hara Y"/>
            <person name="Yamaguchi K"/>
            <person name="Onimaru K"/>
            <person name="Kadota M"/>
            <person name="Koyanagi M"/>
            <person name="Keeley SD"/>
            <person name="Tatsumi K"/>
            <person name="Tanaka K"/>
            <person name="Motone F"/>
            <person name="Kageyama Y"/>
            <person name="Nozu R"/>
            <person name="Adachi N"/>
            <person name="Nishimura O"/>
            <person name="Nakagawa R"/>
            <person name="Tanegashima C"/>
            <person name="Kiyatake I"/>
            <person name="Matsumoto R"/>
            <person name="Murakumo K"/>
            <person name="Nishida K"/>
            <person name="Terakita A"/>
            <person name="Kuratani S"/>
            <person name="Sato K"/>
            <person name="Hyodo S Kuraku.S."/>
        </authorList>
    </citation>
    <scope>NUCLEOTIDE SEQUENCE [LARGE SCALE GENOMIC DNA]</scope>
</reference>
<protein>
    <submittedName>
        <fullName evidence="1">Uncharacterized protein</fullName>
    </submittedName>
</protein>
<keyword evidence="2" id="KW-1185">Reference proteome</keyword>
<comment type="caution">
    <text evidence="1">The sequence shown here is derived from an EMBL/GenBank/DDBJ whole genome shotgun (WGS) entry which is preliminary data.</text>
</comment>
<evidence type="ECO:0000313" key="2">
    <source>
        <dbReference type="Proteomes" id="UP000287033"/>
    </source>
</evidence>
<accession>A0A401RNQ8</accession>
<proteinExistence type="predicted"/>
<dbReference type="EMBL" id="BEZZ01003426">
    <property type="protein sequence ID" value="GCC19758.1"/>
    <property type="molecule type" value="Genomic_DNA"/>
</dbReference>
<gene>
    <name evidence="1" type="ORF">chiPu_0021146</name>
</gene>
<name>A0A401RNQ8_CHIPU</name>
<sequence>MCPTPVRYRAVSHPMGYRVVPHPGVLPCCVPPRCVTVLCLTPVPYRAVPHPGALPCCAPPRCVTVLCPTPVHYRAVPRPGALPCSVPPRCVTVPCPTPWVTVLCPTPVRYSTYCTNPELSDLYGHMSGRIAEKPLTLSMGPTCLKHIEYYSSISAKELYKSD</sequence>